<dbReference type="AlphaFoldDB" id="A0A0G4J5N8"/>
<gene>
    <name evidence="1" type="ORF">PBRA_002852</name>
    <name evidence="2" type="ORF">PLBR_LOCUS2205</name>
</gene>
<keyword evidence="2" id="KW-0496">Mitochondrion</keyword>
<evidence type="ECO:0000313" key="1">
    <source>
        <dbReference type="EMBL" id="CEP02885.1"/>
    </source>
</evidence>
<keyword evidence="3" id="KW-1185">Reference proteome</keyword>
<dbReference type="Proteomes" id="UP000039324">
    <property type="component" value="Unassembled WGS sequence"/>
</dbReference>
<dbReference type="PROSITE" id="PS51808">
    <property type="entry name" value="CHCH"/>
    <property type="match status" value="1"/>
</dbReference>
<dbReference type="EMBL" id="CDSF01000133">
    <property type="protein sequence ID" value="CEP02885.1"/>
    <property type="molecule type" value="Genomic_DNA"/>
</dbReference>
<accession>A0A0G4J5N8</accession>
<sequence>MASDGTIHSETVPFGDLIAAYALFEKACVDSRRAYCECKQKTPAPFACQDYARVVKKDYEKQLDRLYKSACKPLHEQLAKCLVKDNFRWHECMKLGKEFRACVEKNL</sequence>
<evidence type="ECO:0000313" key="3">
    <source>
        <dbReference type="Proteomes" id="UP000039324"/>
    </source>
</evidence>
<reference evidence="2 4" key="2">
    <citation type="submission" date="2018-03" db="EMBL/GenBank/DDBJ databases">
        <authorList>
            <person name="Fogelqvist J."/>
        </authorList>
    </citation>
    <scope>NUCLEOTIDE SEQUENCE [LARGE SCALE GENOMIC DNA]</scope>
</reference>
<proteinExistence type="predicted"/>
<protein>
    <recommendedName>
        <fullName evidence="5">IMS import disulfide relay-system CHCH-CHCH-like Cx9C domain-containing protein</fullName>
    </recommendedName>
</protein>
<organism evidence="1 3">
    <name type="scientific">Plasmodiophora brassicae</name>
    <name type="common">Clubroot disease agent</name>
    <dbReference type="NCBI Taxonomy" id="37360"/>
    <lineage>
        <taxon>Eukaryota</taxon>
        <taxon>Sar</taxon>
        <taxon>Rhizaria</taxon>
        <taxon>Endomyxa</taxon>
        <taxon>Phytomyxea</taxon>
        <taxon>Plasmodiophorida</taxon>
        <taxon>Plasmodiophoridae</taxon>
        <taxon>Plasmodiophora</taxon>
    </lineage>
</organism>
<reference evidence="1 3" key="1">
    <citation type="submission" date="2015-02" db="EMBL/GenBank/DDBJ databases">
        <authorList>
            <person name="Chooi Y.-H."/>
        </authorList>
    </citation>
    <scope>NUCLEOTIDE SEQUENCE [LARGE SCALE GENOMIC DNA]</scope>
    <source>
        <strain evidence="1">E3</strain>
    </source>
</reference>
<name>A0A0G4J5N8_PLABS</name>
<evidence type="ECO:0008006" key="5">
    <source>
        <dbReference type="Google" id="ProtNLM"/>
    </source>
</evidence>
<evidence type="ECO:0000313" key="2">
    <source>
        <dbReference type="EMBL" id="SPQ94990.1"/>
    </source>
</evidence>
<dbReference type="EMBL" id="OVEO01000003">
    <property type="protein sequence ID" value="SPQ94990.1"/>
    <property type="molecule type" value="Genomic_DNA"/>
</dbReference>
<evidence type="ECO:0000313" key="4">
    <source>
        <dbReference type="Proteomes" id="UP000290189"/>
    </source>
</evidence>
<geneLocation type="mitochondrion" evidence="2"/>
<dbReference type="Proteomes" id="UP000290189">
    <property type="component" value="Unassembled WGS sequence"/>
</dbReference>